<dbReference type="Pfam" id="PF00169">
    <property type="entry name" value="PH"/>
    <property type="match status" value="1"/>
</dbReference>
<sequence>VCLWCSCVQSRTGQMAVRAFSLAGHLHMKTVGALSLLRSKKRYYFAIDELSGQLLYYKDEADLVAKREPIGTFPLANAAFTIVEGNDRAFVLHSSEKVVELEALNPESCECWLKALSHRALTSQQNRRRRIRSSRVRHERKRRFSGCEQGTVEEYNLVPLLIGRECEHFNSLTVCATTCTVFMYVYAIDS</sequence>
<evidence type="ECO:0000259" key="1">
    <source>
        <dbReference type="PROSITE" id="PS50003"/>
    </source>
</evidence>
<reference evidence="3" key="1">
    <citation type="submission" date="2020-12" db="UniProtKB">
        <authorList>
            <consortium name="WormBaseParasite"/>
        </authorList>
    </citation>
    <scope>IDENTIFICATION</scope>
    <source>
        <strain evidence="3">MHco3</strain>
    </source>
</reference>
<dbReference type="Gene3D" id="2.30.29.30">
    <property type="entry name" value="Pleckstrin-homology domain (PH domain)/Phosphotyrosine-binding domain (PTB)"/>
    <property type="match status" value="1"/>
</dbReference>
<proteinExistence type="predicted"/>
<dbReference type="SMART" id="SM00233">
    <property type="entry name" value="PH"/>
    <property type="match status" value="1"/>
</dbReference>
<dbReference type="OrthoDB" id="294251at2759"/>
<name>A0A7I5EDS6_HAECO</name>
<protein>
    <submittedName>
        <fullName evidence="3">PH domain-containing protein</fullName>
    </submittedName>
</protein>
<dbReference type="Proteomes" id="UP000025227">
    <property type="component" value="Unplaced"/>
</dbReference>
<evidence type="ECO:0000313" key="3">
    <source>
        <dbReference type="WBParaSite" id="HCON_00169230-00002"/>
    </source>
</evidence>
<accession>A0A7I5EDS6</accession>
<evidence type="ECO:0000313" key="2">
    <source>
        <dbReference type="Proteomes" id="UP000025227"/>
    </source>
</evidence>
<dbReference type="PROSITE" id="PS50003">
    <property type="entry name" value="PH_DOMAIN"/>
    <property type="match status" value="1"/>
</dbReference>
<organism evidence="2 3">
    <name type="scientific">Haemonchus contortus</name>
    <name type="common">Barber pole worm</name>
    <dbReference type="NCBI Taxonomy" id="6289"/>
    <lineage>
        <taxon>Eukaryota</taxon>
        <taxon>Metazoa</taxon>
        <taxon>Ecdysozoa</taxon>
        <taxon>Nematoda</taxon>
        <taxon>Chromadorea</taxon>
        <taxon>Rhabditida</taxon>
        <taxon>Rhabditina</taxon>
        <taxon>Rhabditomorpha</taxon>
        <taxon>Strongyloidea</taxon>
        <taxon>Trichostrongylidae</taxon>
        <taxon>Haemonchus</taxon>
    </lineage>
</organism>
<feature type="domain" description="PH" evidence="1">
    <location>
        <begin position="19"/>
        <end position="121"/>
    </location>
</feature>
<keyword evidence="2" id="KW-1185">Reference proteome</keyword>
<dbReference type="WBParaSite" id="HCON_00169230-00002">
    <property type="protein sequence ID" value="HCON_00169230-00002"/>
    <property type="gene ID" value="HCON_00169230"/>
</dbReference>
<dbReference type="AlphaFoldDB" id="A0A7I5EDS6"/>
<dbReference type="InterPro" id="IPR011993">
    <property type="entry name" value="PH-like_dom_sf"/>
</dbReference>
<dbReference type="InterPro" id="IPR001849">
    <property type="entry name" value="PH_domain"/>
</dbReference>
<dbReference type="SUPFAM" id="SSF50729">
    <property type="entry name" value="PH domain-like"/>
    <property type="match status" value="1"/>
</dbReference>